<dbReference type="EMBL" id="JAYWIO010000007">
    <property type="protein sequence ID" value="KAK7252361.1"/>
    <property type="molecule type" value="Genomic_DNA"/>
</dbReference>
<dbReference type="Proteomes" id="UP001372338">
    <property type="component" value="Unassembled WGS sequence"/>
</dbReference>
<evidence type="ECO:0000256" key="2">
    <source>
        <dbReference type="ARBA" id="ARBA00023163"/>
    </source>
</evidence>
<dbReference type="PANTHER" id="PTHR33124">
    <property type="entry name" value="TRANSCRIPTION FACTOR IBH1-LIKE 1"/>
    <property type="match status" value="1"/>
</dbReference>
<reference evidence="4 5" key="1">
    <citation type="submission" date="2024-01" db="EMBL/GenBank/DDBJ databases">
        <title>The genomes of 5 underutilized Papilionoideae crops provide insights into root nodulation and disease resistanc.</title>
        <authorList>
            <person name="Yuan L."/>
        </authorList>
    </citation>
    <scope>NUCLEOTIDE SEQUENCE [LARGE SCALE GENOMIC DNA]</scope>
    <source>
        <strain evidence="4">ZHUSHIDOU_FW_LH</strain>
        <tissue evidence="4">Leaf</tissue>
    </source>
</reference>
<organism evidence="4 5">
    <name type="scientific">Crotalaria pallida</name>
    <name type="common">Smooth rattlebox</name>
    <name type="synonym">Crotalaria striata</name>
    <dbReference type="NCBI Taxonomy" id="3830"/>
    <lineage>
        <taxon>Eukaryota</taxon>
        <taxon>Viridiplantae</taxon>
        <taxon>Streptophyta</taxon>
        <taxon>Embryophyta</taxon>
        <taxon>Tracheophyta</taxon>
        <taxon>Spermatophyta</taxon>
        <taxon>Magnoliopsida</taxon>
        <taxon>eudicotyledons</taxon>
        <taxon>Gunneridae</taxon>
        <taxon>Pentapetalae</taxon>
        <taxon>rosids</taxon>
        <taxon>fabids</taxon>
        <taxon>Fabales</taxon>
        <taxon>Fabaceae</taxon>
        <taxon>Papilionoideae</taxon>
        <taxon>50 kb inversion clade</taxon>
        <taxon>genistoids sensu lato</taxon>
        <taxon>core genistoids</taxon>
        <taxon>Crotalarieae</taxon>
        <taxon>Crotalaria</taxon>
    </lineage>
</organism>
<accession>A0AAN9EHA9</accession>
<keyword evidence="1" id="KW-0805">Transcription regulation</keyword>
<dbReference type="InterPro" id="IPR044660">
    <property type="entry name" value="IBH1-like"/>
</dbReference>
<dbReference type="AlphaFoldDB" id="A0AAN9EHA9"/>
<keyword evidence="5" id="KW-1185">Reference proteome</keyword>
<evidence type="ECO:0000256" key="3">
    <source>
        <dbReference type="SAM" id="MobiDB-lite"/>
    </source>
</evidence>
<proteinExistence type="predicted"/>
<comment type="caution">
    <text evidence="4">The sequence shown here is derived from an EMBL/GenBank/DDBJ whole genome shotgun (WGS) entry which is preliminary data.</text>
</comment>
<protein>
    <submittedName>
        <fullName evidence="4">Uncharacterized protein</fullName>
    </submittedName>
</protein>
<dbReference type="PANTHER" id="PTHR33124:SF9">
    <property type="entry name" value="TRANSCRIPTION FACTOR"/>
    <property type="match status" value="1"/>
</dbReference>
<keyword evidence="2" id="KW-0804">Transcription</keyword>
<evidence type="ECO:0000313" key="5">
    <source>
        <dbReference type="Proteomes" id="UP001372338"/>
    </source>
</evidence>
<evidence type="ECO:0000313" key="4">
    <source>
        <dbReference type="EMBL" id="KAK7252361.1"/>
    </source>
</evidence>
<dbReference type="GO" id="GO:0006355">
    <property type="term" value="P:regulation of DNA-templated transcription"/>
    <property type="evidence" value="ECO:0007669"/>
    <property type="project" value="InterPro"/>
</dbReference>
<name>A0AAN9EHA9_CROPI</name>
<evidence type="ECO:0000256" key="1">
    <source>
        <dbReference type="ARBA" id="ARBA00023015"/>
    </source>
</evidence>
<feature type="compositionally biased region" description="Basic residues" evidence="3">
    <location>
        <begin position="9"/>
        <end position="21"/>
    </location>
</feature>
<feature type="region of interest" description="Disordered" evidence="3">
    <location>
        <begin position="1"/>
        <end position="23"/>
    </location>
</feature>
<sequence length="79" mass="9461">MGCKDLAKLKMRRRKQRREKGHRREAVIIKRKMKKLQTLIPGGRKMKPDQLYLRTAQHILKLRLQVNLLQALSKLMFKP</sequence>
<gene>
    <name evidence="4" type="ORF">RIF29_36247</name>
</gene>